<evidence type="ECO:0000313" key="9">
    <source>
        <dbReference type="Proteomes" id="UP000008237"/>
    </source>
</evidence>
<protein>
    <recommendedName>
        <fullName evidence="6">Cilia- and flagella-associated protein 91</fullName>
    </recommendedName>
</protein>
<dbReference type="InParanoid" id="E2BU51"/>
<evidence type="ECO:0000256" key="3">
    <source>
        <dbReference type="ARBA" id="ARBA00023212"/>
    </source>
</evidence>
<dbReference type="OrthoDB" id="567787at2759"/>
<evidence type="ECO:0000256" key="4">
    <source>
        <dbReference type="ARBA" id="ARBA00023273"/>
    </source>
</evidence>
<dbReference type="EMBL" id="GL450581">
    <property type="protein sequence ID" value="EFN80768.1"/>
    <property type="molecule type" value="Genomic_DNA"/>
</dbReference>
<evidence type="ECO:0000256" key="6">
    <source>
        <dbReference type="ARBA" id="ARBA00029555"/>
    </source>
</evidence>
<organism evidence="9">
    <name type="scientific">Harpegnathos saltator</name>
    <name type="common">Jerdon's jumping ant</name>
    <dbReference type="NCBI Taxonomy" id="610380"/>
    <lineage>
        <taxon>Eukaryota</taxon>
        <taxon>Metazoa</taxon>
        <taxon>Ecdysozoa</taxon>
        <taxon>Arthropoda</taxon>
        <taxon>Hexapoda</taxon>
        <taxon>Insecta</taxon>
        <taxon>Pterygota</taxon>
        <taxon>Neoptera</taxon>
        <taxon>Endopterygota</taxon>
        <taxon>Hymenoptera</taxon>
        <taxon>Apocrita</taxon>
        <taxon>Aculeata</taxon>
        <taxon>Formicoidea</taxon>
        <taxon>Formicidae</taxon>
        <taxon>Ponerinae</taxon>
        <taxon>Ponerini</taxon>
        <taxon>Harpegnathos</taxon>
    </lineage>
</organism>
<dbReference type="GO" id="GO:0005930">
    <property type="term" value="C:axoneme"/>
    <property type="evidence" value="ECO:0007669"/>
    <property type="project" value="UniProtKB-SubCell"/>
</dbReference>
<reference evidence="8 9" key="1">
    <citation type="journal article" date="2010" name="Science">
        <title>Genomic comparison of the ants Camponotus floridanus and Harpegnathos saltator.</title>
        <authorList>
            <person name="Bonasio R."/>
            <person name="Zhang G."/>
            <person name="Ye C."/>
            <person name="Mutti N.S."/>
            <person name="Fang X."/>
            <person name="Qin N."/>
            <person name="Donahue G."/>
            <person name="Yang P."/>
            <person name="Li Q."/>
            <person name="Li C."/>
            <person name="Zhang P."/>
            <person name="Huang Z."/>
            <person name="Berger S.L."/>
            <person name="Reinberg D."/>
            <person name="Wang J."/>
            <person name="Liebig J."/>
        </authorList>
    </citation>
    <scope>NUCLEOTIDE SEQUENCE [LARGE SCALE GENOMIC DNA]</scope>
    <source>
        <strain evidence="8 9">R22 G/1</strain>
    </source>
</reference>
<keyword evidence="4" id="KW-0966">Cell projection</keyword>
<keyword evidence="9" id="KW-1185">Reference proteome</keyword>
<feature type="domain" description="CFAP91" evidence="7">
    <location>
        <begin position="68"/>
        <end position="220"/>
    </location>
</feature>
<dbReference type="Pfam" id="PF14738">
    <property type="entry name" value="CFAP91"/>
    <property type="match status" value="1"/>
</dbReference>
<evidence type="ECO:0000256" key="1">
    <source>
        <dbReference type="ARBA" id="ARBA00004430"/>
    </source>
</evidence>
<dbReference type="InterPro" id="IPR032840">
    <property type="entry name" value="CFAP91_dom"/>
</dbReference>
<dbReference type="PANTHER" id="PTHR22455:SF10">
    <property type="entry name" value="CILIA- AND FLAGELLA-ASSOCIATED PROTEIN 91"/>
    <property type="match status" value="1"/>
</dbReference>
<sequence length="649" mass="76710">MSGRSKTVCTVHNNTFKCFRKPVIPFTMTKVETTDIPYYMDRKVLSGILQRQCYTVSSKLELYKNAGTQTDYRDSEAQTEPWEAPYKITPGHNPEVLTLAHLTWEHGLPAGIHEVHVINRLRMKRAWEAILPPMDTPVNIKIRNSIITALEVDRWAFRESEIQFIMDLRLKLMRDFSRNYDSVYKRKLQSRFCRLQDRLRKRRDNQVNSIRHNLERDLRKLCRKQCDRQKPFKLDIIEQHSDPKFDLYAPQLRFGRCARRRHEMLRKQFLSEDYIEQEEVDTTLSWLPLIEEPKVIKRESSKSLDICIRETRWTEETLKQLHSDLKAIRLNVKSVDEAPRLMKRKYKRSVLPITPRKSGAWDSKQKQREESAIFIQRTVRGRAVQCLMYEGRDRCRKLIEELQSNQTSDQDDQQELSDEVICAVEAQRLQENKSMQEDRLCEILNSLEGKTICGILDLLSKELMRLKNERKAHAFALLAERERSMREAAEAGTRQMERNRRREFDEMFKQIVKVNQDSVEAYLEDIVEEGVDWISEKIAKEHILEFCDKIDDVSKYASETADDLAEEELITDMIYNSVLSEVEKDDIRRKVRDQQESYMQHAHESIYEKILTVSSVKSSRVTDRETFIKCEDTQMIDADDTVRVDLLLI</sequence>
<keyword evidence="2" id="KW-0963">Cytoplasm</keyword>
<evidence type="ECO:0000256" key="5">
    <source>
        <dbReference type="ARBA" id="ARBA00029468"/>
    </source>
</evidence>
<dbReference type="OMA" id="PAQDICG"/>
<evidence type="ECO:0000313" key="8">
    <source>
        <dbReference type="EMBL" id="EFN80768.1"/>
    </source>
</evidence>
<gene>
    <name evidence="8" type="ORF">EAI_06297</name>
</gene>
<keyword evidence="3" id="KW-0206">Cytoskeleton</keyword>
<dbReference type="FunCoup" id="E2BU51">
    <property type="interactions" value="73"/>
</dbReference>
<comment type="subcellular location">
    <subcellularLocation>
        <location evidence="1">Cytoplasm</location>
        <location evidence="1">Cytoskeleton</location>
        <location evidence="1">Cilium axoneme</location>
    </subcellularLocation>
</comment>
<accession>E2BU51</accession>
<name>E2BU51_HARSA</name>
<dbReference type="PANTHER" id="PTHR22455">
    <property type="entry name" value="CILIA- AND FLAGELLA-ASSOCIATED PROTEIN 91"/>
    <property type="match status" value="1"/>
</dbReference>
<dbReference type="InterPro" id="IPR026720">
    <property type="entry name" value="CFAP91"/>
</dbReference>
<comment type="similarity">
    <text evidence="5">Belongs to the CFAP91 family.</text>
</comment>
<dbReference type="Proteomes" id="UP000008237">
    <property type="component" value="Unassembled WGS sequence"/>
</dbReference>
<evidence type="ECO:0000256" key="2">
    <source>
        <dbReference type="ARBA" id="ARBA00022490"/>
    </source>
</evidence>
<proteinExistence type="inferred from homology"/>
<dbReference type="AlphaFoldDB" id="E2BU51"/>
<evidence type="ECO:0000259" key="7">
    <source>
        <dbReference type="Pfam" id="PF14738"/>
    </source>
</evidence>
<dbReference type="STRING" id="610380.E2BU51"/>